<organism evidence="2 3">
    <name type="scientific">Halomarina halobia</name>
    <dbReference type="NCBI Taxonomy" id="3033386"/>
    <lineage>
        <taxon>Archaea</taxon>
        <taxon>Methanobacteriati</taxon>
        <taxon>Methanobacteriota</taxon>
        <taxon>Stenosarchaea group</taxon>
        <taxon>Halobacteria</taxon>
        <taxon>Halobacteriales</taxon>
        <taxon>Natronomonadaceae</taxon>
        <taxon>Halomarina</taxon>
    </lineage>
</organism>
<gene>
    <name evidence="2" type="ORF">ACFQPE_03475</name>
</gene>
<comment type="caution">
    <text evidence="2">The sequence shown here is derived from an EMBL/GenBank/DDBJ whole genome shotgun (WGS) entry which is preliminary data.</text>
</comment>
<dbReference type="AlphaFoldDB" id="A0ABD6A662"/>
<dbReference type="InterPro" id="IPR058361">
    <property type="entry name" value="DUF8048"/>
</dbReference>
<protein>
    <recommendedName>
        <fullName evidence="1">DUF8048 domain-containing protein</fullName>
    </recommendedName>
</protein>
<dbReference type="GeneID" id="79314833"/>
<sequence>MPDALDGAFDAAVVARIADAEDLSVDALWDGLRAVQDAAARHVGIDGLVYEWRTAFREDPLVARTPEAYALLVEPRVWDDFADRCGFDDRIRGAVMAVHDAQVRRDVAARDDELLGGEPLLLARA</sequence>
<evidence type="ECO:0000313" key="3">
    <source>
        <dbReference type="Proteomes" id="UP001596547"/>
    </source>
</evidence>
<dbReference type="Proteomes" id="UP001596547">
    <property type="component" value="Unassembled WGS sequence"/>
</dbReference>
<evidence type="ECO:0000313" key="2">
    <source>
        <dbReference type="EMBL" id="MFC7315855.1"/>
    </source>
</evidence>
<evidence type="ECO:0000259" key="1">
    <source>
        <dbReference type="Pfam" id="PF26222"/>
    </source>
</evidence>
<dbReference type="RefSeq" id="WP_276305256.1">
    <property type="nucleotide sequence ID" value="NZ_CP119992.1"/>
</dbReference>
<reference evidence="2 3" key="1">
    <citation type="journal article" date="2019" name="Int. J. Syst. Evol. Microbiol.">
        <title>The Global Catalogue of Microorganisms (GCM) 10K type strain sequencing project: providing services to taxonomists for standard genome sequencing and annotation.</title>
        <authorList>
            <consortium name="The Broad Institute Genomics Platform"/>
            <consortium name="The Broad Institute Genome Sequencing Center for Infectious Disease"/>
            <person name="Wu L."/>
            <person name="Ma J."/>
        </authorList>
    </citation>
    <scope>NUCLEOTIDE SEQUENCE [LARGE SCALE GENOMIC DNA]</scope>
    <source>
        <strain evidence="2 3">PSR21</strain>
    </source>
</reference>
<accession>A0ABD6A662</accession>
<name>A0ABD6A662_9EURY</name>
<proteinExistence type="predicted"/>
<feature type="domain" description="DUF8048" evidence="1">
    <location>
        <begin position="8"/>
        <end position="112"/>
    </location>
</feature>
<dbReference type="Pfam" id="PF26222">
    <property type="entry name" value="DUF8048"/>
    <property type="match status" value="1"/>
</dbReference>
<keyword evidence="3" id="KW-1185">Reference proteome</keyword>
<dbReference type="EMBL" id="JBHTBF010000001">
    <property type="protein sequence ID" value="MFC7315855.1"/>
    <property type="molecule type" value="Genomic_DNA"/>
</dbReference>